<organism evidence="2 3">
    <name type="scientific">Petrolisthes cinctipes</name>
    <name type="common">Flat porcelain crab</name>
    <dbReference type="NCBI Taxonomy" id="88211"/>
    <lineage>
        <taxon>Eukaryota</taxon>
        <taxon>Metazoa</taxon>
        <taxon>Ecdysozoa</taxon>
        <taxon>Arthropoda</taxon>
        <taxon>Crustacea</taxon>
        <taxon>Multicrustacea</taxon>
        <taxon>Malacostraca</taxon>
        <taxon>Eumalacostraca</taxon>
        <taxon>Eucarida</taxon>
        <taxon>Decapoda</taxon>
        <taxon>Pleocyemata</taxon>
        <taxon>Anomura</taxon>
        <taxon>Galatheoidea</taxon>
        <taxon>Porcellanidae</taxon>
        <taxon>Petrolisthes</taxon>
    </lineage>
</organism>
<dbReference type="EMBL" id="JAWQEG010005836">
    <property type="protein sequence ID" value="KAK3856602.1"/>
    <property type="molecule type" value="Genomic_DNA"/>
</dbReference>
<name>A0AAE1ELB8_PETCI</name>
<feature type="region of interest" description="Disordered" evidence="1">
    <location>
        <begin position="43"/>
        <end position="63"/>
    </location>
</feature>
<dbReference type="Proteomes" id="UP001286313">
    <property type="component" value="Unassembled WGS sequence"/>
</dbReference>
<evidence type="ECO:0000313" key="3">
    <source>
        <dbReference type="Proteomes" id="UP001286313"/>
    </source>
</evidence>
<proteinExistence type="predicted"/>
<sequence>MIDKKAAPASTKLTPTASKCHSFRPLICPTVLTTPSPLTNFTALTTPSPISPPSPPLPSSLLSHRPHHPLTIITTYSQRTHYPLTNLTTLSIIHYSHRTH</sequence>
<accession>A0AAE1ELB8</accession>
<evidence type="ECO:0000313" key="2">
    <source>
        <dbReference type="EMBL" id="KAK3856602.1"/>
    </source>
</evidence>
<protein>
    <submittedName>
        <fullName evidence="2">Uncharacterized protein</fullName>
    </submittedName>
</protein>
<keyword evidence="3" id="KW-1185">Reference proteome</keyword>
<gene>
    <name evidence="2" type="ORF">Pcinc_037082</name>
</gene>
<feature type="compositionally biased region" description="Pro residues" evidence="1">
    <location>
        <begin position="49"/>
        <end position="58"/>
    </location>
</feature>
<reference evidence="2" key="1">
    <citation type="submission" date="2023-10" db="EMBL/GenBank/DDBJ databases">
        <title>Genome assemblies of two species of porcelain crab, Petrolisthes cinctipes and Petrolisthes manimaculis (Anomura: Porcellanidae).</title>
        <authorList>
            <person name="Angst P."/>
        </authorList>
    </citation>
    <scope>NUCLEOTIDE SEQUENCE</scope>
    <source>
        <strain evidence="2">PB745_01</strain>
        <tissue evidence="2">Gill</tissue>
    </source>
</reference>
<comment type="caution">
    <text evidence="2">The sequence shown here is derived from an EMBL/GenBank/DDBJ whole genome shotgun (WGS) entry which is preliminary data.</text>
</comment>
<evidence type="ECO:0000256" key="1">
    <source>
        <dbReference type="SAM" id="MobiDB-lite"/>
    </source>
</evidence>
<dbReference type="AlphaFoldDB" id="A0AAE1ELB8"/>